<dbReference type="Pfam" id="PF00593">
    <property type="entry name" value="TonB_dep_Rec_b-barrel"/>
    <property type="match status" value="1"/>
</dbReference>
<gene>
    <name evidence="12" type="ORF">SAMN04487931_109103</name>
</gene>
<comment type="similarity">
    <text evidence="8 9">Belongs to the TonB-dependent receptor family.</text>
</comment>
<evidence type="ECO:0000313" key="13">
    <source>
        <dbReference type="Proteomes" id="UP000199608"/>
    </source>
</evidence>
<keyword evidence="5 9" id="KW-0798">TonB box</keyword>
<evidence type="ECO:0000256" key="2">
    <source>
        <dbReference type="ARBA" id="ARBA00022448"/>
    </source>
</evidence>
<evidence type="ECO:0000256" key="9">
    <source>
        <dbReference type="RuleBase" id="RU003357"/>
    </source>
</evidence>
<dbReference type="InterPro" id="IPR036942">
    <property type="entry name" value="Beta-barrel_TonB_sf"/>
</dbReference>
<dbReference type="AlphaFoldDB" id="A0A1H2IRA3"/>
<dbReference type="GO" id="GO:0009279">
    <property type="term" value="C:cell outer membrane"/>
    <property type="evidence" value="ECO:0007669"/>
    <property type="project" value="UniProtKB-SubCell"/>
</dbReference>
<evidence type="ECO:0000259" key="11">
    <source>
        <dbReference type="Pfam" id="PF07715"/>
    </source>
</evidence>
<dbReference type="SUPFAM" id="SSF56935">
    <property type="entry name" value="Porins"/>
    <property type="match status" value="1"/>
</dbReference>
<evidence type="ECO:0000256" key="7">
    <source>
        <dbReference type="ARBA" id="ARBA00023237"/>
    </source>
</evidence>
<dbReference type="InterPro" id="IPR000531">
    <property type="entry name" value="Beta-barrel_TonB"/>
</dbReference>
<name>A0A1H2IRA3_9BACT</name>
<dbReference type="PROSITE" id="PS52016">
    <property type="entry name" value="TONB_DEPENDENT_REC_3"/>
    <property type="match status" value="1"/>
</dbReference>
<proteinExistence type="inferred from homology"/>
<evidence type="ECO:0000256" key="8">
    <source>
        <dbReference type="PROSITE-ProRule" id="PRU01360"/>
    </source>
</evidence>
<dbReference type="PANTHER" id="PTHR30069:SF28">
    <property type="entry name" value="TONB-DEPENDENT RECEPTOR YNCD-RELATED"/>
    <property type="match status" value="1"/>
</dbReference>
<dbReference type="InterPro" id="IPR012910">
    <property type="entry name" value="Plug_dom"/>
</dbReference>
<keyword evidence="4 8" id="KW-0812">Transmembrane</keyword>
<dbReference type="GO" id="GO:0015344">
    <property type="term" value="F:siderophore uptake transmembrane transporter activity"/>
    <property type="evidence" value="ECO:0007669"/>
    <property type="project" value="TreeGrafter"/>
</dbReference>
<dbReference type="Pfam" id="PF07715">
    <property type="entry name" value="Plug"/>
    <property type="match status" value="1"/>
</dbReference>
<dbReference type="InterPro" id="IPR039426">
    <property type="entry name" value="TonB-dep_rcpt-like"/>
</dbReference>
<dbReference type="Proteomes" id="UP000199608">
    <property type="component" value="Unassembled WGS sequence"/>
</dbReference>
<dbReference type="InterPro" id="IPR037066">
    <property type="entry name" value="Plug_dom_sf"/>
</dbReference>
<feature type="domain" description="TonB-dependent receptor-like beta-barrel" evidence="10">
    <location>
        <begin position="236"/>
        <end position="509"/>
    </location>
</feature>
<reference evidence="13" key="1">
    <citation type="submission" date="2016-10" db="EMBL/GenBank/DDBJ databases">
        <authorList>
            <person name="Varghese N."/>
            <person name="Submissions S."/>
        </authorList>
    </citation>
    <scope>NUCLEOTIDE SEQUENCE [LARGE SCALE GENOMIC DNA]</scope>
    <source>
        <strain evidence="13">DSM 3384</strain>
    </source>
</reference>
<feature type="domain" description="TonB-dependent receptor plug" evidence="11">
    <location>
        <begin position="82"/>
        <end position="185"/>
    </location>
</feature>
<dbReference type="PANTHER" id="PTHR30069">
    <property type="entry name" value="TONB-DEPENDENT OUTER MEMBRANE RECEPTOR"/>
    <property type="match status" value="1"/>
</dbReference>
<accession>A0A1H2IRA3</accession>
<evidence type="ECO:0000256" key="1">
    <source>
        <dbReference type="ARBA" id="ARBA00004571"/>
    </source>
</evidence>
<dbReference type="Gene3D" id="2.170.130.10">
    <property type="entry name" value="TonB-dependent receptor, plug domain"/>
    <property type="match status" value="1"/>
</dbReference>
<evidence type="ECO:0000313" key="12">
    <source>
        <dbReference type="EMBL" id="SDU46551.1"/>
    </source>
</evidence>
<keyword evidence="7 8" id="KW-0998">Cell outer membrane</keyword>
<evidence type="ECO:0000256" key="5">
    <source>
        <dbReference type="ARBA" id="ARBA00023077"/>
    </source>
</evidence>
<protein>
    <submittedName>
        <fullName evidence="12">Iron complex outermembrane recepter protein</fullName>
    </submittedName>
</protein>
<evidence type="ECO:0000259" key="10">
    <source>
        <dbReference type="Pfam" id="PF00593"/>
    </source>
</evidence>
<keyword evidence="3 8" id="KW-1134">Transmembrane beta strand</keyword>
<evidence type="ECO:0000256" key="3">
    <source>
        <dbReference type="ARBA" id="ARBA00022452"/>
    </source>
</evidence>
<sequence length="511" mass="57604">MTGLPKTILNIKNIKGKQMIKIVRLIFPLLLMVCLLWPPIAGSEPMNPDKENCPDCQKTEPINIGDVLVTAFHGGAVTITPTKTVIDIEKFNKSGTVDRVEDILMHLTGIDVLRGTAGADPQQMIMMRGFDDSRFTIAIDGRTITAPTAGADTYVDWSSLTTGDMKKIEIIRGAASVQYENSQGGIINIITQKGKKQTTLVPQLTVSSEYARYNTWAHRATADGGIGDLTYFLNYGDKESDGYLRNNDYNGNDYSARFAYTFASDGILTLSAKGSNLTMGYTVANDPDGIYSDYDPSYPVVPEDADTLRRYRDMSFAGGDNYKEKESLHKDISFEQPFGKNTLKVQLYETTGEESSYYYTLVKNKAYDSTIDPPEDQYKLTQKFSGDDGRKERHIGGRLQYRMELWDDHSLVMGYDQRRMEVDSIKDIWRMQAGYLEDNWQITSKLSVLLGMRYAHILENTYPYADPGTIEKYRHKLTTQLWLPKSTLTYQFTPDTSAFVSVNKDYHVPGC</sequence>
<evidence type="ECO:0000256" key="4">
    <source>
        <dbReference type="ARBA" id="ARBA00022692"/>
    </source>
</evidence>
<evidence type="ECO:0000256" key="6">
    <source>
        <dbReference type="ARBA" id="ARBA00023136"/>
    </source>
</evidence>
<dbReference type="GO" id="GO:0044718">
    <property type="term" value="P:siderophore transmembrane transport"/>
    <property type="evidence" value="ECO:0007669"/>
    <property type="project" value="TreeGrafter"/>
</dbReference>
<organism evidence="12 13">
    <name type="scientific">Desulfobacula phenolica</name>
    <dbReference type="NCBI Taxonomy" id="90732"/>
    <lineage>
        <taxon>Bacteria</taxon>
        <taxon>Pseudomonadati</taxon>
        <taxon>Thermodesulfobacteriota</taxon>
        <taxon>Desulfobacteria</taxon>
        <taxon>Desulfobacterales</taxon>
        <taxon>Desulfobacteraceae</taxon>
        <taxon>Desulfobacula</taxon>
    </lineage>
</organism>
<dbReference type="Gene3D" id="2.40.170.20">
    <property type="entry name" value="TonB-dependent receptor, beta-barrel domain"/>
    <property type="match status" value="1"/>
</dbReference>
<keyword evidence="6 8" id="KW-0472">Membrane</keyword>
<keyword evidence="2 8" id="KW-0813">Transport</keyword>
<comment type="subcellular location">
    <subcellularLocation>
        <location evidence="1 8">Cell outer membrane</location>
        <topology evidence="1 8">Multi-pass membrane protein</topology>
    </subcellularLocation>
</comment>
<keyword evidence="13" id="KW-1185">Reference proteome</keyword>
<dbReference type="EMBL" id="FNLL01000009">
    <property type="protein sequence ID" value="SDU46551.1"/>
    <property type="molecule type" value="Genomic_DNA"/>
</dbReference>